<protein>
    <submittedName>
        <fullName evidence="2">Uncharacterized protein</fullName>
    </submittedName>
</protein>
<feature type="compositionally biased region" description="Basic residues" evidence="1">
    <location>
        <begin position="101"/>
        <end position="110"/>
    </location>
</feature>
<proteinExistence type="predicted"/>
<feature type="region of interest" description="Disordered" evidence="1">
    <location>
        <begin position="101"/>
        <end position="122"/>
    </location>
</feature>
<evidence type="ECO:0000313" key="2">
    <source>
        <dbReference type="EMBL" id="KAK4885787.1"/>
    </source>
</evidence>
<organism evidence="2 3">
    <name type="scientific">Aquatica leii</name>
    <dbReference type="NCBI Taxonomy" id="1421715"/>
    <lineage>
        <taxon>Eukaryota</taxon>
        <taxon>Metazoa</taxon>
        <taxon>Ecdysozoa</taxon>
        <taxon>Arthropoda</taxon>
        <taxon>Hexapoda</taxon>
        <taxon>Insecta</taxon>
        <taxon>Pterygota</taxon>
        <taxon>Neoptera</taxon>
        <taxon>Endopterygota</taxon>
        <taxon>Coleoptera</taxon>
        <taxon>Polyphaga</taxon>
        <taxon>Elateriformia</taxon>
        <taxon>Elateroidea</taxon>
        <taxon>Lampyridae</taxon>
        <taxon>Luciolinae</taxon>
        <taxon>Aquatica</taxon>
    </lineage>
</organism>
<reference evidence="3" key="1">
    <citation type="submission" date="2023-01" db="EMBL/GenBank/DDBJ databases">
        <title>Key to firefly adult light organ development and bioluminescence: homeobox transcription factors regulate luciferase expression and transportation to peroxisome.</title>
        <authorList>
            <person name="Fu X."/>
        </authorList>
    </citation>
    <scope>NUCLEOTIDE SEQUENCE [LARGE SCALE GENOMIC DNA]</scope>
</reference>
<sequence>MMNTLRPPSETEENINLRKASPDQQEPSTSSEWRTPDTVDRHYYKSKEKDGFQIPTPFKKCLIFPDPNTETKTPKRKRKIFPAVISSEKYRQYYENELKKKSLPKTKKKKTPEPIAESSDSDVTVTYNDEDLDASDIKEIDLSVGKHVILKYEEKYYPGVILKSDAQEAEVRCMVPAGSAWK</sequence>
<dbReference type="AlphaFoldDB" id="A0AAN7Q8B4"/>
<gene>
    <name evidence="2" type="ORF">RN001_002058</name>
</gene>
<name>A0AAN7Q8B4_9COLE</name>
<evidence type="ECO:0000313" key="3">
    <source>
        <dbReference type="Proteomes" id="UP001353858"/>
    </source>
</evidence>
<evidence type="ECO:0000256" key="1">
    <source>
        <dbReference type="SAM" id="MobiDB-lite"/>
    </source>
</evidence>
<accession>A0AAN7Q8B4</accession>
<comment type="caution">
    <text evidence="2">The sequence shown here is derived from an EMBL/GenBank/DDBJ whole genome shotgun (WGS) entry which is preliminary data.</text>
</comment>
<dbReference type="EMBL" id="JARPUR010000001">
    <property type="protein sequence ID" value="KAK4885787.1"/>
    <property type="molecule type" value="Genomic_DNA"/>
</dbReference>
<keyword evidence="3" id="KW-1185">Reference proteome</keyword>
<feature type="compositionally biased region" description="Polar residues" evidence="1">
    <location>
        <begin position="22"/>
        <end position="33"/>
    </location>
</feature>
<dbReference type="Proteomes" id="UP001353858">
    <property type="component" value="Unassembled WGS sequence"/>
</dbReference>
<feature type="region of interest" description="Disordered" evidence="1">
    <location>
        <begin position="1"/>
        <end position="39"/>
    </location>
</feature>